<evidence type="ECO:0000256" key="9">
    <source>
        <dbReference type="ARBA" id="ARBA00023015"/>
    </source>
</evidence>
<proteinExistence type="predicted"/>
<dbReference type="Gene3D" id="1.10.8.60">
    <property type="match status" value="1"/>
</dbReference>
<dbReference type="PROSITE" id="PS50045">
    <property type="entry name" value="SIGMA54_INTERACT_4"/>
    <property type="match status" value="1"/>
</dbReference>
<dbReference type="PROSITE" id="PS00676">
    <property type="entry name" value="SIGMA54_INTERACT_2"/>
    <property type="match status" value="1"/>
</dbReference>
<dbReference type="PATRIC" id="fig|1414851.3.peg.872"/>
<keyword evidence="9 15" id="KW-0805">Transcription regulation</keyword>
<dbReference type="InterPro" id="IPR010114">
    <property type="entry name" value="Transcript_reg_NtrC"/>
</dbReference>
<keyword evidence="13 15" id="KW-0535">Nitrogen fixation</keyword>
<keyword evidence="12 15" id="KW-0804">Transcription</keyword>
<reference evidence="18 19" key="1">
    <citation type="submission" date="2013-11" db="EMBL/GenBank/DDBJ databases">
        <title>Genomic analysis of Pelistega sp. HM-7.</title>
        <authorList>
            <person name="Kumbhare S.V."/>
            <person name="Shetty S.A."/>
            <person name="Sharma O."/>
            <person name="Dhotre D.P."/>
        </authorList>
    </citation>
    <scope>NUCLEOTIDE SEQUENCE [LARGE SCALE GENOMIC DNA]</scope>
    <source>
        <strain evidence="18 19">HM-7</strain>
    </source>
</reference>
<keyword evidence="11 15" id="KW-0010">Activator</keyword>
<dbReference type="Gene3D" id="1.10.10.60">
    <property type="entry name" value="Homeodomain-like"/>
    <property type="match status" value="1"/>
</dbReference>
<evidence type="ECO:0000256" key="7">
    <source>
        <dbReference type="ARBA" id="ARBA00022840"/>
    </source>
</evidence>
<gene>
    <name evidence="15" type="primary">ntrC</name>
    <name evidence="18" type="ORF">V757_04325</name>
</gene>
<evidence type="ECO:0000256" key="10">
    <source>
        <dbReference type="ARBA" id="ARBA00023125"/>
    </source>
</evidence>
<dbReference type="InterPro" id="IPR002078">
    <property type="entry name" value="Sigma_54_int"/>
</dbReference>
<comment type="caution">
    <text evidence="18">The sequence shown here is derived from an EMBL/GenBank/DDBJ whole genome shotgun (WGS) entry which is preliminary data.</text>
</comment>
<evidence type="ECO:0000256" key="6">
    <source>
        <dbReference type="ARBA" id="ARBA00022741"/>
    </source>
</evidence>
<evidence type="ECO:0000256" key="15">
    <source>
        <dbReference type="RuleBase" id="RU365013"/>
    </source>
</evidence>
<dbReference type="OrthoDB" id="9761705at2"/>
<dbReference type="PRINTS" id="PR01590">
    <property type="entry name" value="HTHFIS"/>
</dbReference>
<evidence type="ECO:0000256" key="4">
    <source>
        <dbReference type="ARBA" id="ARBA00022491"/>
    </source>
</evidence>
<evidence type="ECO:0000256" key="11">
    <source>
        <dbReference type="ARBA" id="ARBA00023159"/>
    </source>
</evidence>
<protein>
    <recommendedName>
        <fullName evidence="2 15">DNA-binding transcriptional regulator NtrC</fullName>
    </recommendedName>
    <alternativeName>
        <fullName evidence="15">Nitrogen regulation protein NR(I)</fullName>
    </alternativeName>
</protein>
<dbReference type="PROSITE" id="PS50110">
    <property type="entry name" value="RESPONSE_REGULATORY"/>
    <property type="match status" value="1"/>
</dbReference>
<dbReference type="PANTHER" id="PTHR32071:SF95">
    <property type="entry name" value="DNA-BINDING TRANSCRIPTIONAL REGULATOR NTRC"/>
    <property type="match status" value="1"/>
</dbReference>
<evidence type="ECO:0000256" key="1">
    <source>
        <dbReference type="ARBA" id="ARBA00004496"/>
    </source>
</evidence>
<evidence type="ECO:0000256" key="5">
    <source>
        <dbReference type="ARBA" id="ARBA00022553"/>
    </source>
</evidence>
<dbReference type="InterPro" id="IPR025944">
    <property type="entry name" value="Sigma_54_int_dom_CS"/>
</dbReference>
<dbReference type="InterPro" id="IPR003593">
    <property type="entry name" value="AAA+_ATPase"/>
</dbReference>
<dbReference type="SUPFAM" id="SSF46689">
    <property type="entry name" value="Homeodomain-like"/>
    <property type="match status" value="1"/>
</dbReference>
<keyword evidence="3 15" id="KW-0963">Cytoplasm</keyword>
<feature type="modified residue" description="4-aspartylphosphate" evidence="14">
    <location>
        <position position="52"/>
    </location>
</feature>
<evidence type="ECO:0000313" key="19">
    <source>
        <dbReference type="Proteomes" id="UP000018766"/>
    </source>
</evidence>
<feature type="domain" description="Sigma-54 factor interaction" evidence="16">
    <location>
        <begin position="149"/>
        <end position="378"/>
    </location>
</feature>
<comment type="subcellular location">
    <subcellularLocation>
        <location evidence="1 15">Cytoplasm</location>
    </subcellularLocation>
</comment>
<dbReference type="InterPro" id="IPR027417">
    <property type="entry name" value="P-loop_NTPase"/>
</dbReference>
<evidence type="ECO:0000256" key="12">
    <source>
        <dbReference type="ARBA" id="ARBA00023163"/>
    </source>
</evidence>
<dbReference type="Pfam" id="PF02954">
    <property type="entry name" value="HTH_8"/>
    <property type="match status" value="1"/>
</dbReference>
<comment type="function">
    <text evidence="15">Member of the two-component regulatory system NtrB/NtrC, which controls expression of the nitrogen-regulated (ntr) genes in response to nitrogen limitation. Phosphorylated NtrC binds directly to DNA and stimulates the formation of open promoter-sigma54-RNA polymerase complexes.</text>
</comment>
<accession>V8G7S2</accession>
<dbReference type="GO" id="GO:0005737">
    <property type="term" value="C:cytoplasm"/>
    <property type="evidence" value="ECO:0007669"/>
    <property type="project" value="UniProtKB-SubCell"/>
</dbReference>
<dbReference type="GO" id="GO:0006808">
    <property type="term" value="P:regulation of nitrogen utilization"/>
    <property type="evidence" value="ECO:0007669"/>
    <property type="project" value="UniProtKB-UniRule"/>
</dbReference>
<dbReference type="PROSITE" id="PS00675">
    <property type="entry name" value="SIGMA54_INTERACT_1"/>
    <property type="match status" value="1"/>
</dbReference>
<dbReference type="GO" id="GO:0043565">
    <property type="term" value="F:sequence-specific DNA binding"/>
    <property type="evidence" value="ECO:0007669"/>
    <property type="project" value="InterPro"/>
</dbReference>
<dbReference type="InterPro" id="IPR058031">
    <property type="entry name" value="AAA_lid_NorR"/>
</dbReference>
<keyword evidence="5 14" id="KW-0597">Phosphoprotein</keyword>
<dbReference type="RefSeq" id="WP_023950172.1">
    <property type="nucleotide sequence ID" value="NZ_AYSV01000066.1"/>
</dbReference>
<dbReference type="GO" id="GO:0005524">
    <property type="term" value="F:ATP binding"/>
    <property type="evidence" value="ECO:0007669"/>
    <property type="project" value="UniProtKB-KW"/>
</dbReference>
<keyword evidence="10 15" id="KW-0238">DNA-binding</keyword>
<dbReference type="Pfam" id="PF25601">
    <property type="entry name" value="AAA_lid_14"/>
    <property type="match status" value="1"/>
</dbReference>
<dbReference type="Proteomes" id="UP000018766">
    <property type="component" value="Unassembled WGS sequence"/>
</dbReference>
<keyword evidence="19" id="KW-1185">Reference proteome</keyword>
<dbReference type="Pfam" id="PF00158">
    <property type="entry name" value="Sigma54_activat"/>
    <property type="match status" value="1"/>
</dbReference>
<dbReference type="InterPro" id="IPR002197">
    <property type="entry name" value="HTH_Fis"/>
</dbReference>
<organism evidence="18 19">
    <name type="scientific">Pelistega indica</name>
    <dbReference type="NCBI Taxonomy" id="1414851"/>
    <lineage>
        <taxon>Bacteria</taxon>
        <taxon>Pseudomonadati</taxon>
        <taxon>Pseudomonadota</taxon>
        <taxon>Betaproteobacteria</taxon>
        <taxon>Burkholderiales</taxon>
        <taxon>Alcaligenaceae</taxon>
        <taxon>Pelistega</taxon>
    </lineage>
</organism>
<keyword evidence="8 15" id="KW-0902">Two-component regulatory system</keyword>
<dbReference type="GO" id="GO:0000156">
    <property type="term" value="F:phosphorelay response regulator activity"/>
    <property type="evidence" value="ECO:0007669"/>
    <property type="project" value="UniProtKB-UniRule"/>
</dbReference>
<dbReference type="CDD" id="cd00009">
    <property type="entry name" value="AAA"/>
    <property type="match status" value="1"/>
</dbReference>
<dbReference type="PROSITE" id="PS00688">
    <property type="entry name" value="SIGMA54_INTERACT_3"/>
    <property type="match status" value="1"/>
</dbReference>
<dbReference type="PANTHER" id="PTHR32071">
    <property type="entry name" value="TRANSCRIPTIONAL REGULATORY PROTEIN"/>
    <property type="match status" value="1"/>
</dbReference>
<evidence type="ECO:0000256" key="3">
    <source>
        <dbReference type="ARBA" id="ARBA00022490"/>
    </source>
</evidence>
<keyword evidence="6 15" id="KW-0547">Nucleotide-binding</keyword>
<dbReference type="SUPFAM" id="SSF52540">
    <property type="entry name" value="P-loop containing nucleoside triphosphate hydrolases"/>
    <property type="match status" value="1"/>
</dbReference>
<dbReference type="GO" id="GO:0006355">
    <property type="term" value="P:regulation of DNA-templated transcription"/>
    <property type="evidence" value="ECO:0007669"/>
    <property type="project" value="InterPro"/>
</dbReference>
<dbReference type="EMBL" id="AYSV01000066">
    <property type="protein sequence ID" value="ETD72450.1"/>
    <property type="molecule type" value="Genomic_DNA"/>
</dbReference>
<dbReference type="InterPro" id="IPR011006">
    <property type="entry name" value="CheY-like_superfamily"/>
</dbReference>
<dbReference type="InterPro" id="IPR009057">
    <property type="entry name" value="Homeodomain-like_sf"/>
</dbReference>
<evidence type="ECO:0000256" key="8">
    <source>
        <dbReference type="ARBA" id="ARBA00023012"/>
    </source>
</evidence>
<evidence type="ECO:0000259" key="17">
    <source>
        <dbReference type="PROSITE" id="PS50110"/>
    </source>
</evidence>
<dbReference type="SMART" id="SM00382">
    <property type="entry name" value="AAA"/>
    <property type="match status" value="1"/>
</dbReference>
<dbReference type="Pfam" id="PF00072">
    <property type="entry name" value="Response_reg"/>
    <property type="match status" value="1"/>
</dbReference>
<evidence type="ECO:0000313" key="18">
    <source>
        <dbReference type="EMBL" id="ETD72450.1"/>
    </source>
</evidence>
<dbReference type="FunFam" id="3.40.50.300:FF:000006">
    <property type="entry name" value="DNA-binding transcriptional regulator NtrC"/>
    <property type="match status" value="1"/>
</dbReference>
<sequence>MSKIWIIDDDQGIRWVLDKALQRVHLQATTFDTVDSLLTALKTSQPHVLVTDIRMPDMSGLELLKKIKHDYPDIVVIVMTAFTDLDSTVEAFQGGAFDYLPKPFDINDAVSLIQRACEHSQMLNLNKKSMAESADIPAPSSADVGKMMTQSHSKSMQEIFRAIGRLAPSKVTVLITGESGSGKELIARAVHEHGNRKNKPFVAINAAAIPKDLLEAELFGHEKGAFTGANQLRKGRFEEADGGTLFLDEIGDMPLDLQTRLLRVLAEGSFYRIGGTQPVHVDVRIIAATHQPLEDRVEQGVFREDLFHRLNVIRLRIPPLRERKDDIPQLARHFLRLSAASLAVPVKQLSNEVLEALCQFDFPGNVRQLENFCHWLTVMSPASLITMDDLPPELLASLSAKVEMGSTTKGSQLTHQTQPLSYEQGSHSVSPYNNVGKADITIAEQGGIQHFPSDWEELLRLEVQKRLNSDEQSIMDNLNKIFEKAVIETALHYYRGRKIDTANRLGIGRNTVTRKLKELDLEA</sequence>
<keyword evidence="4 15" id="KW-0678">Repressor</keyword>
<dbReference type="InterPro" id="IPR001789">
    <property type="entry name" value="Sig_transdc_resp-reg_receiver"/>
</dbReference>
<feature type="domain" description="Response regulatory" evidence="17">
    <location>
        <begin position="3"/>
        <end position="117"/>
    </location>
</feature>
<dbReference type="SUPFAM" id="SSF52172">
    <property type="entry name" value="CheY-like"/>
    <property type="match status" value="1"/>
</dbReference>
<dbReference type="Gene3D" id="3.40.50.300">
    <property type="entry name" value="P-loop containing nucleotide triphosphate hydrolases"/>
    <property type="match status" value="1"/>
</dbReference>
<evidence type="ECO:0000256" key="2">
    <source>
        <dbReference type="ARBA" id="ARBA00019059"/>
    </source>
</evidence>
<name>V8G7S2_9BURK</name>
<keyword evidence="7 15" id="KW-0067">ATP-binding</keyword>
<dbReference type="NCBIfam" id="TIGR01818">
    <property type="entry name" value="ntrC"/>
    <property type="match status" value="1"/>
</dbReference>
<dbReference type="Gene3D" id="3.40.50.2300">
    <property type="match status" value="1"/>
</dbReference>
<evidence type="ECO:0000256" key="13">
    <source>
        <dbReference type="ARBA" id="ARBA00023231"/>
    </source>
</evidence>
<dbReference type="AlphaFoldDB" id="V8G7S2"/>
<dbReference type="FunFam" id="3.40.50.2300:FF:000018">
    <property type="entry name" value="DNA-binding transcriptional regulator NtrC"/>
    <property type="match status" value="1"/>
</dbReference>
<dbReference type="InterPro" id="IPR025662">
    <property type="entry name" value="Sigma_54_int_dom_ATP-bd_1"/>
</dbReference>
<dbReference type="SMART" id="SM00448">
    <property type="entry name" value="REC"/>
    <property type="match status" value="1"/>
</dbReference>
<dbReference type="InterPro" id="IPR025943">
    <property type="entry name" value="Sigma_54_int_dom_ATP-bd_2"/>
</dbReference>
<evidence type="ECO:0000256" key="14">
    <source>
        <dbReference type="PROSITE-ProRule" id="PRU00169"/>
    </source>
</evidence>
<evidence type="ECO:0000259" key="16">
    <source>
        <dbReference type="PROSITE" id="PS50045"/>
    </source>
</evidence>